<dbReference type="OrthoDB" id="5869162at2759"/>
<evidence type="ECO:0000313" key="1">
    <source>
        <dbReference type="EMBL" id="CCD70429.1"/>
    </source>
</evidence>
<dbReference type="PANTHER" id="PTHR47645">
    <property type="entry name" value="PROTEIN CBG08267"/>
    <property type="match status" value="1"/>
</dbReference>
<organism evidence="1 2">
    <name type="scientific">Caenorhabditis elegans</name>
    <dbReference type="NCBI Taxonomy" id="6239"/>
    <lineage>
        <taxon>Eukaryota</taxon>
        <taxon>Metazoa</taxon>
        <taxon>Ecdysozoa</taxon>
        <taxon>Nematoda</taxon>
        <taxon>Chromadorea</taxon>
        <taxon>Rhabditida</taxon>
        <taxon>Rhabditina</taxon>
        <taxon>Rhabditomorpha</taxon>
        <taxon>Rhabditoidea</taxon>
        <taxon>Rhabditidae</taxon>
        <taxon>Peloderinae</taxon>
        <taxon>Caenorhabditis</taxon>
    </lineage>
</organism>
<gene>
    <name evidence="1" type="ORF">CELE_F40E3.6</name>
    <name evidence="1 3" type="ORF">F40E3.6</name>
</gene>
<proteinExistence type="predicted"/>
<dbReference type="PANTHER" id="PTHR47645:SF1">
    <property type="entry name" value="C2H2-TYPE DOMAIN-CONTAINING PROTEIN-RELATED"/>
    <property type="match status" value="1"/>
</dbReference>
<accession>O01551</accession>
<dbReference type="PaxDb" id="6239-F40E3.6"/>
<dbReference type="CTD" id="353381"/>
<dbReference type="InParanoid" id="O01551"/>
<sequence length="258" mass="29571">MINQQGNGRTSKKILRELSLNYWKMCKYFQNKIGYTYSERIMMQVEQSAGKYQDLVTLHLTFNTDGSRKRGNIRGEIWPVFLAPNDIVAERSSFQEYRSEMVLMSAIMLSTSSLKKADFSSLFERMRLELESTNTDPLTINLEGFEYKIRLEICYSVLDMDAIKKIHGVPVWQSYNSCSRCLNKFSIKRLQNILKNATTPKGRCSVSLVESDVLSSRTASEDGDVTRRSYQIVMQSVNAMSMMSPLLDDRSKTPPTEA</sequence>
<dbReference type="Proteomes" id="UP000001940">
    <property type="component" value="Chromosome I"/>
</dbReference>
<dbReference type="GeneID" id="353381"/>
<dbReference type="AlphaFoldDB" id="O01551"/>
<evidence type="ECO:0000313" key="3">
    <source>
        <dbReference type="WormBase" id="F40E3.6a"/>
    </source>
</evidence>
<keyword evidence="2" id="KW-1185">Reference proteome</keyword>
<dbReference type="AGR" id="WB:WBGene00018233"/>
<dbReference type="KEGG" id="cel:CELE_F40E3.6"/>
<reference evidence="1 2" key="1">
    <citation type="journal article" date="1998" name="Science">
        <title>Genome sequence of the nematode C. elegans: a platform for investigating biology.</title>
        <authorList>
            <consortium name="The C. elegans sequencing consortium"/>
            <person name="Sulson J.E."/>
            <person name="Waterston R."/>
        </authorList>
    </citation>
    <scope>NUCLEOTIDE SEQUENCE [LARGE SCALE GENOMIC DNA]</scope>
    <source>
        <strain evidence="1 2">Bristol N2</strain>
    </source>
</reference>
<evidence type="ECO:0000313" key="2">
    <source>
        <dbReference type="Proteomes" id="UP000001940"/>
    </source>
</evidence>
<name>O01551_CAEEL</name>
<protein>
    <submittedName>
        <fullName evidence="1">SPK domain-containing protein</fullName>
    </submittedName>
</protein>
<dbReference type="RefSeq" id="NP_491020.1">
    <property type="nucleotide sequence ID" value="NM_058619.1"/>
</dbReference>
<dbReference type="PIR" id="T34422">
    <property type="entry name" value="T34422"/>
</dbReference>
<dbReference type="Bgee" id="WBGene00018233">
    <property type="expression patterns" value="Expressed in larva"/>
</dbReference>
<dbReference type="EMBL" id="BX284601">
    <property type="protein sequence ID" value="CCD70429.1"/>
    <property type="molecule type" value="Genomic_DNA"/>
</dbReference>
<dbReference type="HOGENOM" id="CLU_1078617_0_0_1"/>
<dbReference type="UCSC" id="F40E3.6">
    <property type="organism name" value="c. elegans"/>
</dbReference>
<dbReference type="WormBase" id="F40E3.6a">
    <property type="protein sequence ID" value="CE10168"/>
    <property type="gene ID" value="WBGene00018233"/>
</dbReference>